<proteinExistence type="predicted"/>
<organism evidence="1 2">
    <name type="scientific">Streptacidiphilus alkalitolerans</name>
    <dbReference type="NCBI Taxonomy" id="3342712"/>
    <lineage>
        <taxon>Bacteria</taxon>
        <taxon>Bacillati</taxon>
        <taxon>Actinomycetota</taxon>
        <taxon>Actinomycetes</taxon>
        <taxon>Kitasatosporales</taxon>
        <taxon>Streptomycetaceae</taxon>
        <taxon>Streptacidiphilus</taxon>
    </lineage>
</organism>
<gene>
    <name evidence="1" type="ORF">ACEZDB_00280</name>
</gene>
<name>A0ABV6WST9_9ACTN</name>
<accession>A0ABV6WST9</accession>
<evidence type="ECO:0000313" key="2">
    <source>
        <dbReference type="Proteomes" id="UP001592530"/>
    </source>
</evidence>
<sequence>MSETAPPVGLGVDPRNLIHPEVRGLIVTTMRAQRPEVAEERAELGVGQMAAFLTACVKSDRPLSPSPEVDDYWHAFVLNTEAYMTWCTEMFGKMVHHKPGYLDPEEHGGGKVLRARAIDAIAELGFLLEPDFWPEIELAQCSQCHANCSDSPFTGRK</sequence>
<dbReference type="EMBL" id="JBHEZY010000001">
    <property type="protein sequence ID" value="MFC1429102.1"/>
    <property type="molecule type" value="Genomic_DNA"/>
</dbReference>
<evidence type="ECO:0000313" key="1">
    <source>
        <dbReference type="EMBL" id="MFC1429102.1"/>
    </source>
</evidence>
<dbReference type="RefSeq" id="WP_380547415.1">
    <property type="nucleotide sequence ID" value="NZ_JBHEZY010000001.1"/>
</dbReference>
<comment type="caution">
    <text evidence="1">The sequence shown here is derived from an EMBL/GenBank/DDBJ whole genome shotgun (WGS) entry which is preliminary data.</text>
</comment>
<protein>
    <submittedName>
        <fullName evidence="1">Uncharacterized protein</fullName>
    </submittedName>
</protein>
<reference evidence="1 2" key="1">
    <citation type="submission" date="2024-09" db="EMBL/GenBank/DDBJ databases">
        <authorList>
            <person name="Lee S.D."/>
        </authorList>
    </citation>
    <scope>NUCLEOTIDE SEQUENCE [LARGE SCALE GENOMIC DNA]</scope>
    <source>
        <strain evidence="1 2">N1-3</strain>
    </source>
</reference>
<dbReference type="Proteomes" id="UP001592530">
    <property type="component" value="Unassembled WGS sequence"/>
</dbReference>